<name>A0ABR4NJ08_9FUNG</name>
<dbReference type="InterPro" id="IPR007305">
    <property type="entry name" value="Vesicle_transpt_Got1/SFT2"/>
</dbReference>
<feature type="transmembrane region" description="Helical" evidence="8">
    <location>
        <begin position="31"/>
        <end position="53"/>
    </location>
</feature>
<keyword evidence="2 8" id="KW-0813">Transport</keyword>
<keyword evidence="8" id="KW-0333">Golgi apparatus</keyword>
<evidence type="ECO:0000256" key="7">
    <source>
        <dbReference type="ARBA" id="ARBA00025800"/>
    </source>
</evidence>
<keyword evidence="10" id="KW-1185">Reference proteome</keyword>
<dbReference type="PANTHER" id="PTHR23137">
    <property type="entry name" value="VESICLE TRANSPORT PROTEIN-RELATED"/>
    <property type="match status" value="1"/>
</dbReference>
<accession>A0ABR4NJ08</accession>
<comment type="caution">
    <text evidence="9">The sequence shown here is derived from an EMBL/GenBank/DDBJ whole genome shotgun (WGS) entry which is preliminary data.</text>
</comment>
<feature type="transmembrane region" description="Helical" evidence="8">
    <location>
        <begin position="94"/>
        <end position="114"/>
    </location>
</feature>
<dbReference type="InterPro" id="IPR011691">
    <property type="entry name" value="Vesicle_transpt_SFT2"/>
</dbReference>
<keyword evidence="3 8" id="KW-0812">Transmembrane</keyword>
<proteinExistence type="inferred from homology"/>
<organism evidence="9 10">
    <name type="scientific">Polyrhizophydium stewartii</name>
    <dbReference type="NCBI Taxonomy" id="2732419"/>
    <lineage>
        <taxon>Eukaryota</taxon>
        <taxon>Fungi</taxon>
        <taxon>Fungi incertae sedis</taxon>
        <taxon>Chytridiomycota</taxon>
        <taxon>Chytridiomycota incertae sedis</taxon>
        <taxon>Chytridiomycetes</taxon>
        <taxon>Rhizophydiales</taxon>
        <taxon>Rhizophydiales incertae sedis</taxon>
        <taxon>Polyrhizophydium</taxon>
    </lineage>
</organism>
<sequence length="156" mass="17397">MPLPFTTRDASGGDDMEKMCGDFNLTRTQRFMGFGICFGIGFLISFLSTFALFTGNIGLFAFFYTLGNIISLIGTGFLTGFLSQLKKMFDQTRMVATIIFLGSIVLTFIFAFVVGIPLLTLISCIVQYLALMWYSISYIPFARDLVKSFFTSCFGK</sequence>
<evidence type="ECO:0000313" key="10">
    <source>
        <dbReference type="Proteomes" id="UP001527925"/>
    </source>
</evidence>
<evidence type="ECO:0000256" key="1">
    <source>
        <dbReference type="ARBA" id="ARBA00004141"/>
    </source>
</evidence>
<dbReference type="Pfam" id="PF04178">
    <property type="entry name" value="Got1"/>
    <property type="match status" value="1"/>
</dbReference>
<keyword evidence="6 8" id="KW-0472">Membrane</keyword>
<evidence type="ECO:0000256" key="2">
    <source>
        <dbReference type="ARBA" id="ARBA00022448"/>
    </source>
</evidence>
<evidence type="ECO:0000313" key="9">
    <source>
        <dbReference type="EMBL" id="KAL2919517.1"/>
    </source>
</evidence>
<feature type="transmembrane region" description="Helical" evidence="8">
    <location>
        <begin position="59"/>
        <end position="82"/>
    </location>
</feature>
<comment type="function">
    <text evidence="8">Nonessential protein required for the fusion of transport vesicles derived from the endocytic pathway with the Golgi complex.</text>
</comment>
<evidence type="ECO:0000256" key="3">
    <source>
        <dbReference type="ARBA" id="ARBA00022692"/>
    </source>
</evidence>
<dbReference type="PANTHER" id="PTHR23137:SF6">
    <property type="entry name" value="VESICLE TRANSPORT PROTEIN"/>
    <property type="match status" value="1"/>
</dbReference>
<evidence type="ECO:0000256" key="6">
    <source>
        <dbReference type="ARBA" id="ARBA00023136"/>
    </source>
</evidence>
<evidence type="ECO:0000256" key="4">
    <source>
        <dbReference type="ARBA" id="ARBA00022927"/>
    </source>
</evidence>
<dbReference type="EMBL" id="JADGIZ020000003">
    <property type="protein sequence ID" value="KAL2919517.1"/>
    <property type="molecule type" value="Genomic_DNA"/>
</dbReference>
<evidence type="ECO:0000256" key="5">
    <source>
        <dbReference type="ARBA" id="ARBA00022989"/>
    </source>
</evidence>
<gene>
    <name evidence="9" type="ORF">HK105_201164</name>
</gene>
<keyword evidence="5 8" id="KW-1133">Transmembrane helix</keyword>
<evidence type="ECO:0000256" key="8">
    <source>
        <dbReference type="RuleBase" id="RU363111"/>
    </source>
</evidence>
<comment type="subcellular location">
    <subcellularLocation>
        <location evidence="8">Golgi apparatus membrane</location>
        <topology evidence="8">Multi-pass membrane protein</topology>
    </subcellularLocation>
    <subcellularLocation>
        <location evidence="1">Membrane</location>
        <topology evidence="1">Multi-pass membrane protein</topology>
    </subcellularLocation>
</comment>
<protein>
    <recommendedName>
        <fullName evidence="8">Protein transport protein SFT2</fullName>
    </recommendedName>
</protein>
<reference evidence="9 10" key="1">
    <citation type="submission" date="2023-09" db="EMBL/GenBank/DDBJ databases">
        <title>Pangenome analysis of Batrachochytrium dendrobatidis and related Chytrids.</title>
        <authorList>
            <person name="Yacoub M.N."/>
            <person name="Stajich J.E."/>
            <person name="James T.Y."/>
        </authorList>
    </citation>
    <scope>NUCLEOTIDE SEQUENCE [LARGE SCALE GENOMIC DNA]</scope>
    <source>
        <strain evidence="9 10">JEL0888</strain>
    </source>
</reference>
<comment type="similarity">
    <text evidence="7 8">Belongs to the SFT2 family.</text>
</comment>
<feature type="transmembrane region" description="Helical" evidence="8">
    <location>
        <begin position="120"/>
        <end position="141"/>
    </location>
</feature>
<keyword evidence="4 8" id="KW-0653">Protein transport</keyword>
<dbReference type="Proteomes" id="UP001527925">
    <property type="component" value="Unassembled WGS sequence"/>
</dbReference>